<dbReference type="Proteomes" id="UP001642409">
    <property type="component" value="Unassembled WGS sequence"/>
</dbReference>
<comment type="caution">
    <text evidence="1">The sequence shown here is derived from an EMBL/GenBank/DDBJ whole genome shotgun (WGS) entry which is preliminary data.</text>
</comment>
<protein>
    <submittedName>
        <fullName evidence="1">Hypothetical_protein</fullName>
    </submittedName>
</protein>
<evidence type="ECO:0000313" key="2">
    <source>
        <dbReference type="Proteomes" id="UP001642409"/>
    </source>
</evidence>
<organism evidence="1 2">
    <name type="scientific">Hexamita inflata</name>
    <dbReference type="NCBI Taxonomy" id="28002"/>
    <lineage>
        <taxon>Eukaryota</taxon>
        <taxon>Metamonada</taxon>
        <taxon>Diplomonadida</taxon>
        <taxon>Hexamitidae</taxon>
        <taxon>Hexamitinae</taxon>
        <taxon>Hexamita</taxon>
    </lineage>
</organism>
<proteinExistence type="predicted"/>
<gene>
    <name evidence="1" type="ORF">HINF_LOCUS15463</name>
</gene>
<dbReference type="EMBL" id="CAXDID020000037">
    <property type="protein sequence ID" value="CAL5997881.1"/>
    <property type="molecule type" value="Genomic_DNA"/>
</dbReference>
<sequence>MSFAIVTNEHSILKLAWKSDEIEQINLRCLNQEYSNICIDGVSNNEFQFYEVFRKTQYLVLTRCLVDLSQIQGGFKQFQLNQCTCIGNFSPTVLVNQLSILDSVLSVNQLLLLQLNYLDIQILSVKDIDFYNCNLLSCTLNNLSLANLTINLSTWSGAWNSVYLENVIFINSIIKPLSAKTIDLCVSASNKNSFSELGNIQFEKFHIFVQSEQNNFNFDLKLANKRSGKTFAQLEATKINLNEVEGNWDNVKFTNCEITGNGEYCVFDNSAFQIIFDERSRKMNIGALFGIKAKVKMQISNQNVNLNDIYKCNQPKEVILTNCAVDMAQANGIWQVLTLNCCTYKNIEHCGTIHSKFVNSNSSEYDALASSNIIAESMIISSSKVYKLLPKANNLTILNSTVDVCETSDVIDLTIKNCIIKKFSVVLLPKMTSCQIFDKVGQQIINNYLQFKKKNVQKVDVYNKMIDRERKYISTKRQYVKQVEIRIYNCLDTLTNQLSQVFAND</sequence>
<evidence type="ECO:0000313" key="1">
    <source>
        <dbReference type="EMBL" id="CAL5997881.1"/>
    </source>
</evidence>
<reference evidence="1 2" key="1">
    <citation type="submission" date="2024-07" db="EMBL/GenBank/DDBJ databases">
        <authorList>
            <person name="Akdeniz Z."/>
        </authorList>
    </citation>
    <scope>NUCLEOTIDE SEQUENCE [LARGE SCALE GENOMIC DNA]</scope>
</reference>
<name>A0ABP1HMJ6_9EUKA</name>
<accession>A0ABP1HMJ6</accession>
<keyword evidence="2" id="KW-1185">Reference proteome</keyword>